<feature type="region of interest" description="Disordered" evidence="1">
    <location>
        <begin position="1"/>
        <end position="23"/>
    </location>
</feature>
<name>A0A5K0WGY7_9MAGN</name>
<dbReference type="Gramene" id="NC1G0177260.1">
    <property type="protein sequence ID" value="NC1G0177260.1:cds"/>
    <property type="gene ID" value="NC1G0177260"/>
</dbReference>
<reference evidence="2" key="1">
    <citation type="submission" date="2019-09" db="EMBL/GenBank/DDBJ databases">
        <authorList>
            <person name="Zhang L."/>
        </authorList>
    </citation>
    <scope>NUCLEOTIDE SEQUENCE</scope>
</reference>
<gene>
    <name evidence="2" type="ORF">NYM_LOCUS2635</name>
</gene>
<dbReference type="EMBL" id="LR721774">
    <property type="protein sequence ID" value="VVV52389.1"/>
    <property type="molecule type" value="Genomic_DNA"/>
</dbReference>
<organism evidence="2">
    <name type="scientific">Nymphaea colorata</name>
    <name type="common">pocket water lily</name>
    <dbReference type="NCBI Taxonomy" id="210225"/>
    <lineage>
        <taxon>Eukaryota</taxon>
        <taxon>Viridiplantae</taxon>
        <taxon>Streptophyta</taxon>
        <taxon>Embryophyta</taxon>
        <taxon>Tracheophyta</taxon>
        <taxon>Spermatophyta</taxon>
        <taxon>Magnoliopsida</taxon>
        <taxon>Nymphaeales</taxon>
        <taxon>Nymphaeaceae</taxon>
        <taxon>Nymphaea</taxon>
    </lineage>
</organism>
<dbReference type="AlphaFoldDB" id="A0A5K0WGY7"/>
<proteinExistence type="predicted"/>
<sequence length="62" mass="6661">MTAAAPSAKRAKPTRPSGYVPQGPWNVTATISQHTTNTLDPLLFSAKSLAMRKTALPAKQPW</sequence>
<evidence type="ECO:0000256" key="1">
    <source>
        <dbReference type="SAM" id="MobiDB-lite"/>
    </source>
</evidence>
<accession>A0A5K0WGY7</accession>
<protein>
    <submittedName>
        <fullName evidence="2">Uncharacterized protein</fullName>
    </submittedName>
</protein>
<evidence type="ECO:0000313" key="2">
    <source>
        <dbReference type="EMBL" id="VVV52389.1"/>
    </source>
</evidence>